<organism evidence="15 16">
    <name type="scientific">Jeotgalicoccus halotolerans</name>
    <dbReference type="NCBI Taxonomy" id="157227"/>
    <lineage>
        <taxon>Bacteria</taxon>
        <taxon>Bacillati</taxon>
        <taxon>Bacillota</taxon>
        <taxon>Bacilli</taxon>
        <taxon>Bacillales</taxon>
        <taxon>Staphylococcaceae</taxon>
        <taxon>Jeotgalicoccus</taxon>
    </lineage>
</organism>
<sequence>MERLKVMGILNTTPDSFSDGGKYNSVEAAVKRALEMVGEGADIIDVGGYSTRPGYTEITAEEEIERTAPVVKALREAGITADISVDTFRSDVARAVLEAGATMINDQWRGIYDEKILDVVAEFDVPIFLMHNNDHSTYKNVTEDMIRELKESAELALKHGVKKENIWLDPGIGFVKSREEEIEVMQNLDRLTAEGYPVLLATSRKRMVKELIGGETNADDRDAGTLATTIIGIDAGVKAVRVHNVKMNRQAADVYMKLKGDYNG</sequence>
<comment type="caution">
    <text evidence="15">The sequence shown here is derived from an EMBL/GenBank/DDBJ whole genome shotgun (WGS) entry which is preliminary data.</text>
</comment>
<dbReference type="Gene3D" id="3.20.20.20">
    <property type="entry name" value="Dihydropteroate synthase-like"/>
    <property type="match status" value="1"/>
</dbReference>
<dbReference type="CDD" id="cd00739">
    <property type="entry name" value="DHPS"/>
    <property type="match status" value="1"/>
</dbReference>
<dbReference type="UniPathway" id="UPA00077">
    <property type="reaction ID" value="UER00156"/>
</dbReference>
<dbReference type="GO" id="GO:0046654">
    <property type="term" value="P:tetrahydrofolate biosynthetic process"/>
    <property type="evidence" value="ECO:0007669"/>
    <property type="project" value="UniProtKB-UniPathway"/>
</dbReference>
<evidence type="ECO:0000256" key="13">
    <source>
        <dbReference type="RuleBase" id="RU361205"/>
    </source>
</evidence>
<keyword evidence="9 13" id="KW-0460">Magnesium</keyword>
<dbReference type="PROSITE" id="PS00793">
    <property type="entry name" value="DHPS_2"/>
    <property type="match status" value="1"/>
</dbReference>
<keyword evidence="16" id="KW-1185">Reference proteome</keyword>
<dbReference type="InterPro" id="IPR011005">
    <property type="entry name" value="Dihydropteroate_synth-like_sf"/>
</dbReference>
<dbReference type="EMBL" id="QUMW01000002">
    <property type="protein sequence ID" value="REG26337.1"/>
    <property type="molecule type" value="Genomic_DNA"/>
</dbReference>
<evidence type="ECO:0000313" key="15">
    <source>
        <dbReference type="EMBL" id="REG26337.1"/>
    </source>
</evidence>
<dbReference type="AlphaFoldDB" id="A0A3E0B308"/>
<evidence type="ECO:0000256" key="11">
    <source>
        <dbReference type="ARBA" id="ARBA00030193"/>
    </source>
</evidence>
<dbReference type="InterPro" id="IPR045031">
    <property type="entry name" value="DHP_synth-like"/>
</dbReference>
<dbReference type="InterPro" id="IPR000489">
    <property type="entry name" value="Pterin-binding_dom"/>
</dbReference>
<dbReference type="SUPFAM" id="SSF51717">
    <property type="entry name" value="Dihydropteroate synthetase-like"/>
    <property type="match status" value="1"/>
</dbReference>
<evidence type="ECO:0000259" key="14">
    <source>
        <dbReference type="PROSITE" id="PS50972"/>
    </source>
</evidence>
<keyword evidence="10 13" id="KW-0289">Folate biosynthesis</keyword>
<evidence type="ECO:0000256" key="1">
    <source>
        <dbReference type="ARBA" id="ARBA00000012"/>
    </source>
</evidence>
<dbReference type="GO" id="GO:0005829">
    <property type="term" value="C:cytosol"/>
    <property type="evidence" value="ECO:0007669"/>
    <property type="project" value="TreeGrafter"/>
</dbReference>
<evidence type="ECO:0000256" key="6">
    <source>
        <dbReference type="ARBA" id="ARBA00016919"/>
    </source>
</evidence>
<dbReference type="NCBIfam" id="TIGR01496">
    <property type="entry name" value="DHPS"/>
    <property type="match status" value="1"/>
</dbReference>
<evidence type="ECO:0000256" key="2">
    <source>
        <dbReference type="ARBA" id="ARBA00001946"/>
    </source>
</evidence>
<dbReference type="Proteomes" id="UP000257076">
    <property type="component" value="Unassembled WGS sequence"/>
</dbReference>
<keyword evidence="7 13" id="KW-0808">Transferase</keyword>
<evidence type="ECO:0000256" key="9">
    <source>
        <dbReference type="ARBA" id="ARBA00022842"/>
    </source>
</evidence>
<name>A0A3E0B308_9STAP</name>
<dbReference type="PANTHER" id="PTHR20941:SF1">
    <property type="entry name" value="FOLIC ACID SYNTHESIS PROTEIN FOL1"/>
    <property type="match status" value="1"/>
</dbReference>
<dbReference type="GO" id="GO:0004156">
    <property type="term" value="F:dihydropteroate synthase activity"/>
    <property type="evidence" value="ECO:0007669"/>
    <property type="project" value="UniProtKB-EC"/>
</dbReference>
<comment type="cofactor">
    <cofactor evidence="2 13">
        <name>Mg(2+)</name>
        <dbReference type="ChEBI" id="CHEBI:18420"/>
    </cofactor>
</comment>
<keyword evidence="8 13" id="KW-0479">Metal-binding</keyword>
<accession>A0A3E0B308</accession>
<dbReference type="OrthoDB" id="9811744at2"/>
<dbReference type="PROSITE" id="PS00792">
    <property type="entry name" value="DHPS_1"/>
    <property type="match status" value="1"/>
</dbReference>
<evidence type="ECO:0000256" key="12">
    <source>
        <dbReference type="ARBA" id="ARBA00053449"/>
    </source>
</evidence>
<protein>
    <recommendedName>
        <fullName evidence="6 13">Dihydropteroate synthase</fullName>
        <shortName evidence="13">DHPS</shortName>
        <ecNumber evidence="5 13">2.5.1.15</ecNumber>
    </recommendedName>
    <alternativeName>
        <fullName evidence="11 13">Dihydropteroate pyrophosphorylase</fullName>
    </alternativeName>
</protein>
<dbReference type="Pfam" id="PF00809">
    <property type="entry name" value="Pterin_bind"/>
    <property type="match status" value="1"/>
</dbReference>
<comment type="catalytic activity">
    <reaction evidence="1">
        <text>(7,8-dihydropterin-6-yl)methyl diphosphate + 4-aminobenzoate = 7,8-dihydropteroate + diphosphate</text>
        <dbReference type="Rhea" id="RHEA:19949"/>
        <dbReference type="ChEBI" id="CHEBI:17836"/>
        <dbReference type="ChEBI" id="CHEBI:17839"/>
        <dbReference type="ChEBI" id="CHEBI:33019"/>
        <dbReference type="ChEBI" id="CHEBI:72950"/>
        <dbReference type="EC" id="2.5.1.15"/>
    </reaction>
</comment>
<dbReference type="RefSeq" id="WP_115883865.1">
    <property type="nucleotide sequence ID" value="NZ_CBCSHX010000003.1"/>
</dbReference>
<comment type="similarity">
    <text evidence="4 13">Belongs to the DHPS family.</text>
</comment>
<reference evidence="15 16" key="1">
    <citation type="submission" date="2018-08" db="EMBL/GenBank/DDBJ databases">
        <title>Genomic Encyclopedia of Type Strains, Phase IV (KMG-IV): sequencing the most valuable type-strain genomes for metagenomic binning, comparative biology and taxonomic classification.</title>
        <authorList>
            <person name="Goeker M."/>
        </authorList>
    </citation>
    <scope>NUCLEOTIDE SEQUENCE [LARGE SCALE GENOMIC DNA]</scope>
    <source>
        <strain evidence="15 16">DSM 17274</strain>
    </source>
</reference>
<comment type="pathway">
    <text evidence="3 13">Cofactor biosynthesis; tetrahydrofolate biosynthesis; 7,8-dihydrofolate from 2-amino-4-hydroxy-6-hydroxymethyl-7,8-dihydropteridine diphosphate and 4-aminobenzoate: step 1/2.</text>
</comment>
<evidence type="ECO:0000256" key="3">
    <source>
        <dbReference type="ARBA" id="ARBA00004763"/>
    </source>
</evidence>
<dbReference type="GO" id="GO:0046656">
    <property type="term" value="P:folic acid biosynthetic process"/>
    <property type="evidence" value="ECO:0007669"/>
    <property type="project" value="UniProtKB-KW"/>
</dbReference>
<evidence type="ECO:0000256" key="7">
    <source>
        <dbReference type="ARBA" id="ARBA00022679"/>
    </source>
</evidence>
<evidence type="ECO:0000256" key="4">
    <source>
        <dbReference type="ARBA" id="ARBA00009503"/>
    </source>
</evidence>
<evidence type="ECO:0000256" key="10">
    <source>
        <dbReference type="ARBA" id="ARBA00022909"/>
    </source>
</evidence>
<dbReference type="GO" id="GO:0046872">
    <property type="term" value="F:metal ion binding"/>
    <property type="evidence" value="ECO:0007669"/>
    <property type="project" value="UniProtKB-KW"/>
</dbReference>
<feature type="domain" description="Pterin-binding" evidence="14">
    <location>
        <begin position="4"/>
        <end position="253"/>
    </location>
</feature>
<dbReference type="PROSITE" id="PS50972">
    <property type="entry name" value="PTERIN_BINDING"/>
    <property type="match status" value="1"/>
</dbReference>
<dbReference type="EC" id="2.5.1.15" evidence="5 13"/>
<dbReference type="InterPro" id="IPR006390">
    <property type="entry name" value="DHP_synth_dom"/>
</dbReference>
<dbReference type="FunFam" id="3.20.20.20:FF:000006">
    <property type="entry name" value="Dihydropteroate synthase"/>
    <property type="match status" value="1"/>
</dbReference>
<dbReference type="PANTHER" id="PTHR20941">
    <property type="entry name" value="FOLATE SYNTHESIS PROTEINS"/>
    <property type="match status" value="1"/>
</dbReference>
<gene>
    <name evidence="15" type="ORF">DFR63_0141</name>
</gene>
<comment type="function">
    <text evidence="12 13">Catalyzes the condensation of para-aminobenzoate (pABA) with 6-hydroxymethyl-7,8-dihydropterin diphosphate (DHPt-PP) to form 7,8-dihydropteroate (H2Pte), the immediate precursor of folate derivatives.</text>
</comment>
<evidence type="ECO:0000256" key="5">
    <source>
        <dbReference type="ARBA" id="ARBA00012458"/>
    </source>
</evidence>
<evidence type="ECO:0000313" key="16">
    <source>
        <dbReference type="Proteomes" id="UP000257076"/>
    </source>
</evidence>
<evidence type="ECO:0000256" key="8">
    <source>
        <dbReference type="ARBA" id="ARBA00022723"/>
    </source>
</evidence>
<proteinExistence type="inferred from homology"/>